<comment type="subcellular location">
    <subcellularLocation>
        <location evidence="2">Nucleus</location>
        <location evidence="2">Nucleolus</location>
    </subcellularLocation>
</comment>
<dbReference type="GO" id="GO:0005730">
    <property type="term" value="C:nucleolus"/>
    <property type="evidence" value="ECO:0007669"/>
    <property type="project" value="UniProtKB-SubCell"/>
</dbReference>
<dbReference type="InterPro" id="IPR015947">
    <property type="entry name" value="PUA-like_sf"/>
</dbReference>
<dbReference type="CDD" id="cd21146">
    <property type="entry name" value="Nip7_N_euk"/>
    <property type="match status" value="1"/>
</dbReference>
<evidence type="ECO:0000256" key="7">
    <source>
        <dbReference type="ARBA" id="ARBA00023242"/>
    </source>
</evidence>
<evidence type="ECO:0000256" key="5">
    <source>
        <dbReference type="ARBA" id="ARBA00022517"/>
    </source>
</evidence>
<dbReference type="Pfam" id="PF03657">
    <property type="entry name" value="UPF0113"/>
    <property type="match status" value="1"/>
</dbReference>
<dbReference type="SUPFAM" id="SSF88697">
    <property type="entry name" value="PUA domain-like"/>
    <property type="match status" value="1"/>
</dbReference>
<dbReference type="CDD" id="cd21151">
    <property type="entry name" value="PUA_Nip7-like"/>
    <property type="match status" value="1"/>
</dbReference>
<dbReference type="InterPro" id="IPR040598">
    <property type="entry name" value="NIP7_N"/>
</dbReference>
<gene>
    <name evidence="10" type="ORF">GPUH_LOCUS14723</name>
</gene>
<evidence type="ECO:0000256" key="6">
    <source>
        <dbReference type="ARBA" id="ARBA00022884"/>
    </source>
</evidence>
<name>A0A183E183_9BILA</name>
<dbReference type="Proteomes" id="UP000271098">
    <property type="component" value="Unassembled WGS sequence"/>
</dbReference>
<dbReference type="GO" id="GO:0042255">
    <property type="term" value="P:ribosome assembly"/>
    <property type="evidence" value="ECO:0007669"/>
    <property type="project" value="InterPro"/>
</dbReference>
<keyword evidence="5 8" id="KW-0690">Ribosome biogenesis</keyword>
<dbReference type="InterPro" id="IPR016686">
    <property type="entry name" value="Ribosomal_synth_fac_NIP7"/>
</dbReference>
<sequence length="180" mass="20343">MRPLSDEETEVVLKKLTRYIGDSVRLLIDRDDATYCFRLHKDRVYYCSEPLMRKAACISRSPLLSFGTCLGKFTKTRKFHLHITALDYIAPYAKCKVWVKPNAEQQFLYGNNVLKSGMSRMTEGAEAHQGVVVYSMNDLPLGFGVTAKSTAECRRADPTSIVVLHQADLGEYIRKEAALT</sequence>
<evidence type="ECO:0000256" key="3">
    <source>
        <dbReference type="ARBA" id="ARBA00009895"/>
    </source>
</evidence>
<comment type="function">
    <text evidence="1 8">Required for proper 34S pre-rRNA processing and 60S ribosome subunit assembly.</text>
</comment>
<accession>A0A183E183</accession>
<dbReference type="FunFam" id="2.30.130.10:FF:000002">
    <property type="entry name" value="60S ribosome subunit biogenesis protein NIP7 homolog"/>
    <property type="match status" value="1"/>
</dbReference>
<reference evidence="12" key="1">
    <citation type="submission" date="2016-06" db="UniProtKB">
        <authorList>
            <consortium name="WormBaseParasite"/>
        </authorList>
    </citation>
    <scope>IDENTIFICATION</scope>
</reference>
<feature type="domain" description="PUA" evidence="9">
    <location>
        <begin position="95"/>
        <end position="170"/>
    </location>
</feature>
<dbReference type="Gene3D" id="2.30.130.10">
    <property type="entry name" value="PUA domain"/>
    <property type="match status" value="1"/>
</dbReference>
<dbReference type="SMART" id="SM00359">
    <property type="entry name" value="PUA"/>
    <property type="match status" value="1"/>
</dbReference>
<protein>
    <recommendedName>
        <fullName evidence="4 8">60S ribosome subunit biogenesis protein NIP7 homolog</fullName>
    </recommendedName>
</protein>
<evidence type="ECO:0000256" key="8">
    <source>
        <dbReference type="PIRNR" id="PIRNR017190"/>
    </source>
</evidence>
<dbReference type="InterPro" id="IPR002478">
    <property type="entry name" value="PUA"/>
</dbReference>
<proteinExistence type="inferred from homology"/>
<evidence type="ECO:0000256" key="1">
    <source>
        <dbReference type="ARBA" id="ARBA00004087"/>
    </source>
</evidence>
<evidence type="ECO:0000259" key="9">
    <source>
        <dbReference type="SMART" id="SM00359"/>
    </source>
</evidence>
<dbReference type="Pfam" id="PF17833">
    <property type="entry name" value="pre-PUA_NIP7"/>
    <property type="match status" value="1"/>
</dbReference>
<evidence type="ECO:0000313" key="12">
    <source>
        <dbReference type="WBParaSite" id="GPUH_0001474301-mRNA-1"/>
    </source>
</evidence>
<comment type="similarity">
    <text evidence="3 8">Belongs to the NIP7 family.</text>
</comment>
<evidence type="ECO:0000256" key="2">
    <source>
        <dbReference type="ARBA" id="ARBA00004604"/>
    </source>
</evidence>
<dbReference type="Gene3D" id="3.10.450.220">
    <property type="match status" value="1"/>
</dbReference>
<dbReference type="WBParaSite" id="GPUH_0001474301-mRNA-1">
    <property type="protein sequence ID" value="GPUH_0001474301-mRNA-1"/>
    <property type="gene ID" value="GPUH_0001474301"/>
</dbReference>
<evidence type="ECO:0000256" key="4">
    <source>
        <dbReference type="ARBA" id="ARBA00018162"/>
    </source>
</evidence>
<dbReference type="FunFam" id="3.10.450.220:FF:000001">
    <property type="entry name" value="60S ribosome subunit biogenesis protein NIP7 homolog"/>
    <property type="match status" value="1"/>
</dbReference>
<dbReference type="InterPro" id="IPR055359">
    <property type="entry name" value="Nip7_N_euk"/>
</dbReference>
<organism evidence="12">
    <name type="scientific">Gongylonema pulchrum</name>
    <dbReference type="NCBI Taxonomy" id="637853"/>
    <lineage>
        <taxon>Eukaryota</taxon>
        <taxon>Metazoa</taxon>
        <taxon>Ecdysozoa</taxon>
        <taxon>Nematoda</taxon>
        <taxon>Chromadorea</taxon>
        <taxon>Rhabditida</taxon>
        <taxon>Spirurina</taxon>
        <taxon>Spiruromorpha</taxon>
        <taxon>Spiruroidea</taxon>
        <taxon>Gongylonematidae</taxon>
        <taxon>Gongylonema</taxon>
    </lineage>
</organism>
<dbReference type="EMBL" id="UYRT01081583">
    <property type="protein sequence ID" value="VDN24661.1"/>
    <property type="molecule type" value="Genomic_DNA"/>
</dbReference>
<dbReference type="PIRSF" id="PIRSF017190">
    <property type="entry name" value="Rbsml_synth_fac_NIP7"/>
    <property type="match status" value="1"/>
</dbReference>
<keyword evidence="11" id="KW-1185">Reference proteome</keyword>
<dbReference type="InterPro" id="IPR005155">
    <property type="entry name" value="UPF0113_PUA"/>
</dbReference>
<evidence type="ECO:0000313" key="11">
    <source>
        <dbReference type="Proteomes" id="UP000271098"/>
    </source>
</evidence>
<dbReference type="AlphaFoldDB" id="A0A183E183"/>
<dbReference type="OrthoDB" id="27490at2759"/>
<dbReference type="PANTHER" id="PTHR23415">
    <property type="entry name" value="CYCLIN-DEPENDENT KINASES REGULATORY SUBUNIT/60S RIBOSOME SUBUNIT BIOGENESIS PROTEIN NIP7"/>
    <property type="match status" value="1"/>
</dbReference>
<comment type="subunit">
    <text evidence="8">Interacts with pre-ribosome complex.</text>
</comment>
<keyword evidence="6 8" id="KW-0694">RNA-binding</keyword>
<dbReference type="InterPro" id="IPR036974">
    <property type="entry name" value="PUA_sf"/>
</dbReference>
<dbReference type="PROSITE" id="PS50890">
    <property type="entry name" value="PUA"/>
    <property type="match status" value="1"/>
</dbReference>
<dbReference type="GO" id="GO:0003723">
    <property type="term" value="F:RNA binding"/>
    <property type="evidence" value="ECO:0007669"/>
    <property type="project" value="UniProtKB-KW"/>
</dbReference>
<reference evidence="10 11" key="2">
    <citation type="submission" date="2018-11" db="EMBL/GenBank/DDBJ databases">
        <authorList>
            <consortium name="Pathogen Informatics"/>
        </authorList>
    </citation>
    <scope>NUCLEOTIDE SEQUENCE [LARGE SCALE GENOMIC DNA]</scope>
</reference>
<evidence type="ECO:0000313" key="10">
    <source>
        <dbReference type="EMBL" id="VDN24661.1"/>
    </source>
</evidence>
<dbReference type="SUPFAM" id="SSF88802">
    <property type="entry name" value="Pre-PUA domain"/>
    <property type="match status" value="1"/>
</dbReference>
<keyword evidence="7 8" id="KW-0539">Nucleus</keyword>